<dbReference type="Proteomes" id="UP000887574">
    <property type="component" value="Unplaced"/>
</dbReference>
<name>A0A915CV80_9BILA</name>
<accession>A0A915CV80</accession>
<feature type="transmembrane region" description="Helical" evidence="1">
    <location>
        <begin position="105"/>
        <end position="126"/>
    </location>
</feature>
<reference evidence="3" key="1">
    <citation type="submission" date="2022-11" db="UniProtKB">
        <authorList>
            <consortium name="WormBaseParasite"/>
        </authorList>
    </citation>
    <scope>IDENTIFICATION</scope>
</reference>
<evidence type="ECO:0000313" key="3">
    <source>
        <dbReference type="WBParaSite" id="jg12503"/>
    </source>
</evidence>
<proteinExistence type="predicted"/>
<dbReference type="AlphaFoldDB" id="A0A915CV80"/>
<sequence length="158" mass="17755">MIRFECSCSACFGSCPMINCNPQRDSSVYRKRMRLRFARKSELPLIDDSQLDNKIGDSDLVLFSCSVSPVLVINEEEALSKGSQKQPISTEVEVKLGQNFNISRMWIAVALAFVVFCITILFILFLHLRAGRRRASLINSTAGRIVVIAQKMIIDPLI</sequence>
<keyword evidence="1" id="KW-1133">Transmembrane helix</keyword>
<dbReference type="WBParaSite" id="jg12503">
    <property type="protein sequence ID" value="jg12503"/>
    <property type="gene ID" value="jg12503"/>
</dbReference>
<keyword evidence="2" id="KW-1185">Reference proteome</keyword>
<evidence type="ECO:0000313" key="2">
    <source>
        <dbReference type="Proteomes" id="UP000887574"/>
    </source>
</evidence>
<protein>
    <submittedName>
        <fullName evidence="3">Uncharacterized protein</fullName>
    </submittedName>
</protein>
<evidence type="ECO:0000256" key="1">
    <source>
        <dbReference type="SAM" id="Phobius"/>
    </source>
</evidence>
<keyword evidence="1" id="KW-0812">Transmembrane</keyword>
<keyword evidence="1" id="KW-0472">Membrane</keyword>
<organism evidence="2 3">
    <name type="scientific">Ditylenchus dipsaci</name>
    <dbReference type="NCBI Taxonomy" id="166011"/>
    <lineage>
        <taxon>Eukaryota</taxon>
        <taxon>Metazoa</taxon>
        <taxon>Ecdysozoa</taxon>
        <taxon>Nematoda</taxon>
        <taxon>Chromadorea</taxon>
        <taxon>Rhabditida</taxon>
        <taxon>Tylenchina</taxon>
        <taxon>Tylenchomorpha</taxon>
        <taxon>Sphaerularioidea</taxon>
        <taxon>Anguinidae</taxon>
        <taxon>Anguininae</taxon>
        <taxon>Ditylenchus</taxon>
    </lineage>
</organism>